<dbReference type="InterPro" id="IPR000672">
    <property type="entry name" value="THF_DH/CycHdrlase"/>
</dbReference>
<dbReference type="InterPro" id="IPR046346">
    <property type="entry name" value="Aminoacid_DH-like_N_sf"/>
</dbReference>
<dbReference type="GO" id="GO:0005829">
    <property type="term" value="C:cytosol"/>
    <property type="evidence" value="ECO:0007669"/>
    <property type="project" value="TreeGrafter"/>
</dbReference>
<comment type="caution">
    <text evidence="11">Lacks conserved residue(s) required for the propagation of feature annotation.</text>
</comment>
<feature type="binding site" evidence="11">
    <location>
        <position position="235"/>
    </location>
    <ligand>
        <name>NADP(+)</name>
        <dbReference type="ChEBI" id="CHEBI:58349"/>
    </ligand>
</feature>
<dbReference type="GO" id="GO:0006164">
    <property type="term" value="P:purine nucleotide biosynthetic process"/>
    <property type="evidence" value="ECO:0007669"/>
    <property type="project" value="UniProtKB-KW"/>
</dbReference>
<dbReference type="InterPro" id="IPR036291">
    <property type="entry name" value="NAD(P)-bd_dom_sf"/>
</dbReference>
<evidence type="ECO:0000256" key="8">
    <source>
        <dbReference type="ARBA" id="ARBA00023102"/>
    </source>
</evidence>
<dbReference type="Gene3D" id="3.40.50.720">
    <property type="entry name" value="NAD(P)-binding Rossmann-like Domain"/>
    <property type="match status" value="1"/>
</dbReference>
<dbReference type="EMBL" id="MFGW01000160">
    <property type="protein sequence ID" value="OGF63602.1"/>
    <property type="molecule type" value="Genomic_DNA"/>
</dbReference>
<sequence>MPQKNNPVKLDGTLLAEKLTEAAKNEVEKLRKKNIVPHLEVILVGNDPASRIYVNNKTKACDKTGIFHNTNLLPENVSNEELLKFIQELNSKKEVNGILVQLPLPPQIKKDKIIDAIDPIKDVDGLHPYNMGLLMAGRQQWNPCTPGGILSIFKEHSIPLEGKNCVIIGRSDIVGKPLSLLLMQQNATVTICHSKTKNIPELLKKADIVCAAIGKAAFVKPDFIEQNTIIIDVGVNRISEEKLVDEIFGKEAPQKETFQKRGSCLCGDVHPQAYTKSSYYTPVPGGVGPMTIATLINNTITAAKVQKNSQ</sequence>
<evidence type="ECO:0000256" key="11">
    <source>
        <dbReference type="HAMAP-Rule" id="MF_01576"/>
    </source>
</evidence>
<evidence type="ECO:0000256" key="1">
    <source>
        <dbReference type="ARBA" id="ARBA00004777"/>
    </source>
</evidence>
<comment type="pathway">
    <text evidence="1 11">One-carbon metabolism; tetrahydrofolate interconversion.</text>
</comment>
<dbReference type="InterPro" id="IPR020867">
    <property type="entry name" value="THF_DH/CycHdrlase_CS"/>
</dbReference>
<comment type="catalytic activity">
    <reaction evidence="11">
        <text>(6R)-5,10-methenyltetrahydrofolate + H2O = (6R)-10-formyltetrahydrofolate + H(+)</text>
        <dbReference type="Rhea" id="RHEA:23700"/>
        <dbReference type="ChEBI" id="CHEBI:15377"/>
        <dbReference type="ChEBI" id="CHEBI:15378"/>
        <dbReference type="ChEBI" id="CHEBI:57455"/>
        <dbReference type="ChEBI" id="CHEBI:195366"/>
        <dbReference type="EC" id="3.5.4.9"/>
    </reaction>
</comment>
<comment type="similarity">
    <text evidence="11">Belongs to the tetrahydrofolate dehydrogenase/cyclohydrolase family.</text>
</comment>
<dbReference type="GO" id="GO:0004488">
    <property type="term" value="F:methylenetetrahydrofolate dehydrogenase (NADP+) activity"/>
    <property type="evidence" value="ECO:0007669"/>
    <property type="project" value="UniProtKB-UniRule"/>
</dbReference>
<comment type="catalytic activity">
    <reaction evidence="11">
        <text>(6R)-5,10-methylene-5,6,7,8-tetrahydrofolate + NADP(+) = (6R)-5,10-methenyltetrahydrofolate + NADPH</text>
        <dbReference type="Rhea" id="RHEA:22812"/>
        <dbReference type="ChEBI" id="CHEBI:15636"/>
        <dbReference type="ChEBI" id="CHEBI:57455"/>
        <dbReference type="ChEBI" id="CHEBI:57783"/>
        <dbReference type="ChEBI" id="CHEBI:58349"/>
        <dbReference type="EC" id="1.5.1.5"/>
    </reaction>
</comment>
<dbReference type="Gene3D" id="3.40.50.10860">
    <property type="entry name" value="Leucine Dehydrogenase, chain A, domain 1"/>
    <property type="match status" value="1"/>
</dbReference>
<evidence type="ECO:0000256" key="5">
    <source>
        <dbReference type="ARBA" id="ARBA00022801"/>
    </source>
</evidence>
<organism evidence="14 15">
    <name type="scientific">Candidatus Fischerbacteria bacterium RBG_13_37_8</name>
    <dbReference type="NCBI Taxonomy" id="1817863"/>
    <lineage>
        <taxon>Bacteria</taxon>
        <taxon>Candidatus Fischeribacteriota</taxon>
    </lineage>
</organism>
<dbReference type="PANTHER" id="PTHR48099">
    <property type="entry name" value="C-1-TETRAHYDROFOLATE SYNTHASE, CYTOPLASMIC-RELATED"/>
    <property type="match status" value="1"/>
</dbReference>
<dbReference type="InterPro" id="IPR020630">
    <property type="entry name" value="THF_DH/CycHdrlase_cat_dom"/>
</dbReference>
<keyword evidence="3 11" id="KW-0554">One-carbon metabolism</keyword>
<proteinExistence type="inferred from homology"/>
<reference evidence="14 15" key="1">
    <citation type="journal article" date="2016" name="Nat. Commun.">
        <title>Thousands of microbial genomes shed light on interconnected biogeochemical processes in an aquifer system.</title>
        <authorList>
            <person name="Anantharaman K."/>
            <person name="Brown C.T."/>
            <person name="Hug L.A."/>
            <person name="Sharon I."/>
            <person name="Castelle C.J."/>
            <person name="Probst A.J."/>
            <person name="Thomas B.C."/>
            <person name="Singh A."/>
            <person name="Wilkins M.J."/>
            <person name="Karaoz U."/>
            <person name="Brodie E.L."/>
            <person name="Williams K.H."/>
            <person name="Hubbard S.S."/>
            <person name="Banfield J.F."/>
        </authorList>
    </citation>
    <scope>NUCLEOTIDE SEQUENCE [LARGE SCALE GENOMIC DNA]</scope>
</reference>
<keyword evidence="9 11" id="KW-0486">Methionine biosynthesis</keyword>
<evidence type="ECO:0000259" key="13">
    <source>
        <dbReference type="Pfam" id="PF02882"/>
    </source>
</evidence>
<keyword evidence="7 11" id="KW-0560">Oxidoreductase</keyword>
<dbReference type="FunFam" id="3.40.50.10860:FF:000005">
    <property type="entry name" value="C-1-tetrahydrofolate synthase, cytoplasmic, putative"/>
    <property type="match status" value="1"/>
</dbReference>
<name>A0A1F5VJJ8_9BACT</name>
<dbReference type="Proteomes" id="UP000178943">
    <property type="component" value="Unassembled WGS sequence"/>
</dbReference>
<accession>A0A1F5VJJ8</accession>
<dbReference type="EC" id="1.5.1.5" evidence="11"/>
<evidence type="ECO:0000256" key="3">
    <source>
        <dbReference type="ARBA" id="ARBA00022563"/>
    </source>
</evidence>
<evidence type="ECO:0000313" key="15">
    <source>
        <dbReference type="Proteomes" id="UP000178943"/>
    </source>
</evidence>
<dbReference type="PROSITE" id="PS00767">
    <property type="entry name" value="THF_DHG_CYH_2"/>
    <property type="match status" value="1"/>
</dbReference>
<evidence type="ECO:0000256" key="7">
    <source>
        <dbReference type="ARBA" id="ARBA00023002"/>
    </source>
</evidence>
<dbReference type="CDD" id="cd01080">
    <property type="entry name" value="NAD_bind_m-THF_DH_Cyclohyd"/>
    <property type="match status" value="1"/>
</dbReference>
<dbReference type="Pfam" id="PF00763">
    <property type="entry name" value="THF_DHG_CYH"/>
    <property type="match status" value="1"/>
</dbReference>
<dbReference type="SUPFAM" id="SSF51735">
    <property type="entry name" value="NAD(P)-binding Rossmann-fold domains"/>
    <property type="match status" value="1"/>
</dbReference>
<feature type="domain" description="Tetrahydrofolate dehydrogenase/cyclohydrolase catalytic" evidence="12">
    <location>
        <begin position="10"/>
        <end position="124"/>
    </location>
</feature>
<dbReference type="GO" id="GO:0035999">
    <property type="term" value="P:tetrahydrofolate interconversion"/>
    <property type="evidence" value="ECO:0007669"/>
    <property type="project" value="UniProtKB-UniRule"/>
</dbReference>
<dbReference type="InterPro" id="IPR020631">
    <property type="entry name" value="THF_DH/CycHdrlase_NAD-bd_dom"/>
</dbReference>
<dbReference type="UniPathway" id="UPA00193"/>
<protein>
    <recommendedName>
        <fullName evidence="11">Bifunctional protein FolD</fullName>
    </recommendedName>
    <domain>
        <recommendedName>
            <fullName evidence="11">Methylenetetrahydrofolate dehydrogenase</fullName>
            <ecNumber evidence="11">1.5.1.5</ecNumber>
        </recommendedName>
    </domain>
    <domain>
        <recommendedName>
            <fullName evidence="11">Methenyltetrahydrofolate cyclohydrolase</fullName>
            <ecNumber evidence="11">3.5.4.9</ecNumber>
        </recommendedName>
    </domain>
</protein>
<dbReference type="HAMAP" id="MF_01576">
    <property type="entry name" value="THF_DHG_CYH"/>
    <property type="match status" value="1"/>
</dbReference>
<evidence type="ECO:0000313" key="14">
    <source>
        <dbReference type="EMBL" id="OGF63602.1"/>
    </source>
</evidence>
<dbReference type="GO" id="GO:0009086">
    <property type="term" value="P:methionine biosynthetic process"/>
    <property type="evidence" value="ECO:0007669"/>
    <property type="project" value="UniProtKB-KW"/>
</dbReference>
<keyword evidence="8 11" id="KW-0368">Histidine biosynthesis</keyword>
<feature type="domain" description="Tetrahydrofolate dehydrogenase/cyclohydrolase NAD(P)-binding" evidence="13">
    <location>
        <begin position="143"/>
        <end position="306"/>
    </location>
</feature>
<evidence type="ECO:0000259" key="12">
    <source>
        <dbReference type="Pfam" id="PF00763"/>
    </source>
</evidence>
<dbReference type="PANTHER" id="PTHR48099:SF5">
    <property type="entry name" value="C-1-TETRAHYDROFOLATE SYNTHASE, CYTOPLASMIC"/>
    <property type="match status" value="1"/>
</dbReference>
<evidence type="ECO:0000256" key="6">
    <source>
        <dbReference type="ARBA" id="ARBA00022857"/>
    </source>
</evidence>
<comment type="function">
    <text evidence="11">Catalyzes the oxidation of 5,10-methylenetetrahydrofolate to 5,10-methenyltetrahydrofolate and then the hydrolysis of 5,10-methenyltetrahydrofolate to 10-formyltetrahydrofolate.</text>
</comment>
<keyword evidence="4 11" id="KW-0658">Purine biosynthesis</keyword>
<dbReference type="AlphaFoldDB" id="A0A1F5VJJ8"/>
<keyword evidence="5 11" id="KW-0378">Hydrolase</keyword>
<keyword evidence="11" id="KW-0028">Amino-acid biosynthesis</keyword>
<dbReference type="STRING" id="1817863.A2Y62_13375"/>
<keyword evidence="10 11" id="KW-0511">Multifunctional enzyme</keyword>
<dbReference type="Pfam" id="PF02882">
    <property type="entry name" value="THF_DHG_CYH_C"/>
    <property type="match status" value="1"/>
</dbReference>
<evidence type="ECO:0000256" key="4">
    <source>
        <dbReference type="ARBA" id="ARBA00022755"/>
    </source>
</evidence>
<comment type="subunit">
    <text evidence="2 11">Homodimer.</text>
</comment>
<evidence type="ECO:0000256" key="10">
    <source>
        <dbReference type="ARBA" id="ARBA00023268"/>
    </source>
</evidence>
<evidence type="ECO:0000256" key="9">
    <source>
        <dbReference type="ARBA" id="ARBA00023167"/>
    </source>
</evidence>
<dbReference type="SUPFAM" id="SSF53223">
    <property type="entry name" value="Aminoacid dehydrogenase-like, N-terminal domain"/>
    <property type="match status" value="1"/>
</dbReference>
<dbReference type="GO" id="GO:0004477">
    <property type="term" value="F:methenyltetrahydrofolate cyclohydrolase activity"/>
    <property type="evidence" value="ECO:0007669"/>
    <property type="project" value="UniProtKB-UniRule"/>
</dbReference>
<gene>
    <name evidence="11" type="primary">folD</name>
    <name evidence="14" type="ORF">A2Y62_13375</name>
</gene>
<dbReference type="PRINTS" id="PR00085">
    <property type="entry name" value="THFDHDRGNASE"/>
</dbReference>
<dbReference type="EC" id="3.5.4.9" evidence="11"/>
<comment type="caution">
    <text evidence="14">The sequence shown here is derived from an EMBL/GenBank/DDBJ whole genome shotgun (WGS) entry which is preliminary data.</text>
</comment>
<evidence type="ECO:0000256" key="2">
    <source>
        <dbReference type="ARBA" id="ARBA00011738"/>
    </source>
</evidence>
<dbReference type="GO" id="GO:0000105">
    <property type="term" value="P:L-histidine biosynthetic process"/>
    <property type="evidence" value="ECO:0007669"/>
    <property type="project" value="UniProtKB-KW"/>
</dbReference>
<keyword evidence="6 11" id="KW-0521">NADP</keyword>
<feature type="binding site" evidence="11">
    <location>
        <begin position="169"/>
        <end position="171"/>
    </location>
    <ligand>
        <name>NADP(+)</name>
        <dbReference type="ChEBI" id="CHEBI:58349"/>
    </ligand>
</feature>